<keyword evidence="1" id="KW-1133">Transmembrane helix</keyword>
<evidence type="ECO:0000313" key="2">
    <source>
        <dbReference type="EMBL" id="KKN21958.1"/>
    </source>
</evidence>
<name>A0A0F9RXQ6_9ZZZZ</name>
<accession>A0A0F9RXQ6</accession>
<dbReference type="EMBL" id="LAZR01003105">
    <property type="protein sequence ID" value="KKN21958.1"/>
    <property type="molecule type" value="Genomic_DNA"/>
</dbReference>
<comment type="caution">
    <text evidence="2">The sequence shown here is derived from an EMBL/GenBank/DDBJ whole genome shotgun (WGS) entry which is preliminary data.</text>
</comment>
<protein>
    <submittedName>
        <fullName evidence="2">Uncharacterized protein</fullName>
    </submittedName>
</protein>
<proteinExistence type="predicted"/>
<evidence type="ECO:0000256" key="1">
    <source>
        <dbReference type="SAM" id="Phobius"/>
    </source>
</evidence>
<keyword evidence="1" id="KW-0472">Membrane</keyword>
<gene>
    <name evidence="2" type="ORF">LCGC14_0920230</name>
</gene>
<sequence>MLAIQPIQPLGLGQPLGQTMSPAAARRVVETTVIQLSPPTQGARGILDLANDPLNNFQIEMFEADGFYIQDWNSDEAALFNEAVEVLIASAAPLTRLTRAQVEERGLRAVIWSGVEMASVRRSARALLMYWAAVQGEKKFPWKTALGIAGLVAAIGGGVYVLRRQTKKSPRRRRRKAYA</sequence>
<organism evidence="2">
    <name type="scientific">marine sediment metagenome</name>
    <dbReference type="NCBI Taxonomy" id="412755"/>
    <lineage>
        <taxon>unclassified sequences</taxon>
        <taxon>metagenomes</taxon>
        <taxon>ecological metagenomes</taxon>
    </lineage>
</organism>
<dbReference type="AlphaFoldDB" id="A0A0F9RXQ6"/>
<feature type="transmembrane region" description="Helical" evidence="1">
    <location>
        <begin position="144"/>
        <end position="162"/>
    </location>
</feature>
<reference evidence="2" key="1">
    <citation type="journal article" date="2015" name="Nature">
        <title>Complex archaea that bridge the gap between prokaryotes and eukaryotes.</title>
        <authorList>
            <person name="Spang A."/>
            <person name="Saw J.H."/>
            <person name="Jorgensen S.L."/>
            <person name="Zaremba-Niedzwiedzka K."/>
            <person name="Martijn J."/>
            <person name="Lind A.E."/>
            <person name="van Eijk R."/>
            <person name="Schleper C."/>
            <person name="Guy L."/>
            <person name="Ettema T.J."/>
        </authorList>
    </citation>
    <scope>NUCLEOTIDE SEQUENCE</scope>
</reference>
<keyword evidence="1" id="KW-0812">Transmembrane</keyword>